<evidence type="ECO:0000256" key="5">
    <source>
        <dbReference type="SAM" id="SignalP"/>
    </source>
</evidence>
<name>A0ABS6YD49_9BACT</name>
<reference evidence="8 9" key="1">
    <citation type="submission" date="2021-07" db="EMBL/GenBank/DDBJ databases">
        <title>Genomic diversity and antimicrobial resistance of Prevotella spp. isolated from chronic lung disease airways.</title>
        <authorList>
            <person name="Webb K.A."/>
            <person name="Olagoke O.S."/>
            <person name="Baird T."/>
            <person name="Neill J."/>
            <person name="Pham A."/>
            <person name="Wells T.J."/>
            <person name="Ramsay K.A."/>
            <person name="Bell S.C."/>
            <person name="Sarovich D.S."/>
            <person name="Price E.P."/>
        </authorList>
    </citation>
    <scope>NUCLEOTIDE SEQUENCE [LARGE SCALE GENOMIC DNA]</scope>
    <source>
        <strain evidence="8 9">SCHI0011.S.12</strain>
    </source>
</reference>
<accession>A0ABS6YD49</accession>
<keyword evidence="2 5" id="KW-0732">Signal</keyword>
<protein>
    <submittedName>
        <fullName evidence="8">RagB/SusD family nutrient uptake outer membrane protein</fullName>
    </submittedName>
</protein>
<comment type="caution">
    <text evidence="8">The sequence shown here is derived from an EMBL/GenBank/DDBJ whole genome shotgun (WGS) entry which is preliminary data.</text>
</comment>
<comment type="subcellular location">
    <subcellularLocation>
        <location evidence="1">Cell outer membrane</location>
    </subcellularLocation>
</comment>
<evidence type="ECO:0000259" key="6">
    <source>
        <dbReference type="Pfam" id="PF07980"/>
    </source>
</evidence>
<feature type="domain" description="SusD-like N-terminal" evidence="7">
    <location>
        <begin position="101"/>
        <end position="239"/>
    </location>
</feature>
<evidence type="ECO:0000313" key="9">
    <source>
        <dbReference type="Proteomes" id="UP000788426"/>
    </source>
</evidence>
<evidence type="ECO:0000256" key="1">
    <source>
        <dbReference type="ARBA" id="ARBA00004442"/>
    </source>
</evidence>
<evidence type="ECO:0000256" key="3">
    <source>
        <dbReference type="ARBA" id="ARBA00023136"/>
    </source>
</evidence>
<keyword evidence="4" id="KW-0998">Cell outer membrane</keyword>
<evidence type="ECO:0000313" key="8">
    <source>
        <dbReference type="EMBL" id="MBW4769476.1"/>
    </source>
</evidence>
<keyword evidence="9" id="KW-1185">Reference proteome</keyword>
<keyword evidence="3" id="KW-0472">Membrane</keyword>
<dbReference type="Proteomes" id="UP000788426">
    <property type="component" value="Unassembled WGS sequence"/>
</dbReference>
<dbReference type="InterPro" id="IPR012944">
    <property type="entry name" value="SusD_RagB_dom"/>
</dbReference>
<dbReference type="RefSeq" id="WP_219481372.1">
    <property type="nucleotide sequence ID" value="NZ_JAHXCT010000004.1"/>
</dbReference>
<sequence length="532" mass="60697">MIIKKKKALWASIGATAAMSLLLSSCLSEPMKDRISPEDSYNTPTRLYLNTVGTLYNYIGGNEDSNGLQGTYRGVYDYNTFTSDEAIIPIRGGDWYDGGFWERLFTQQWTKKDGELYATWCYLYKVVMLCNQSSEALKAHKAVLTDEQYQSYNAEIRALRAMYYFYLLDMFGNIPLVTSTSLKVSEVTKTPRNEVFSFVFKELQEASKHLANEHSNYEGAYYGRITKPVAHFLLAKLALNAEVYTCNNPGTEARKNGASIYFNVEGSKKNAWETTQYYCNEITKAGYSLESNYASNFKVYNETSKENIFTIPMDKNKYTNQFQYLFRSRNYNHGRALGLGAENGACATVSTVKAFGYGTTSVDPRYELNFYSDTVKVDNKVVRNEDGTPLIYLPLAVELNLTYSPYVKNAGARMKKYEIDRKAYSDGKLQDNDIVLFRYADVLLMLSEAKVRNGESGDNELNLVRQRVGASNRTATLENILNERLMELMWEGWRRSDLIRFNKFNKDTTGKSGDKTLFPIPYEAKELNPNLK</sequence>
<feature type="domain" description="RagB/SusD" evidence="6">
    <location>
        <begin position="306"/>
        <end position="513"/>
    </location>
</feature>
<evidence type="ECO:0000256" key="2">
    <source>
        <dbReference type="ARBA" id="ARBA00022729"/>
    </source>
</evidence>
<evidence type="ECO:0000256" key="4">
    <source>
        <dbReference type="ARBA" id="ARBA00023237"/>
    </source>
</evidence>
<gene>
    <name evidence="8" type="ORF">KZO38_06830</name>
</gene>
<organism evidence="8 9">
    <name type="scientific">Hoylesella nanceiensis</name>
    <dbReference type="NCBI Taxonomy" id="425941"/>
    <lineage>
        <taxon>Bacteria</taxon>
        <taxon>Pseudomonadati</taxon>
        <taxon>Bacteroidota</taxon>
        <taxon>Bacteroidia</taxon>
        <taxon>Bacteroidales</taxon>
        <taxon>Prevotellaceae</taxon>
        <taxon>Hoylesella</taxon>
    </lineage>
</organism>
<dbReference type="Pfam" id="PF14322">
    <property type="entry name" value="SusD-like_3"/>
    <property type="match status" value="1"/>
</dbReference>
<dbReference type="EMBL" id="JAHXCT010000004">
    <property type="protein sequence ID" value="MBW4769476.1"/>
    <property type="molecule type" value="Genomic_DNA"/>
</dbReference>
<feature type="chain" id="PRO_5046032844" evidence="5">
    <location>
        <begin position="18"/>
        <end position="532"/>
    </location>
</feature>
<proteinExistence type="predicted"/>
<dbReference type="Pfam" id="PF07980">
    <property type="entry name" value="SusD_RagB"/>
    <property type="match status" value="1"/>
</dbReference>
<feature type="signal peptide" evidence="5">
    <location>
        <begin position="1"/>
        <end position="17"/>
    </location>
</feature>
<evidence type="ECO:0000259" key="7">
    <source>
        <dbReference type="Pfam" id="PF14322"/>
    </source>
</evidence>
<dbReference type="InterPro" id="IPR033985">
    <property type="entry name" value="SusD-like_N"/>
</dbReference>
<dbReference type="PROSITE" id="PS51257">
    <property type="entry name" value="PROKAR_LIPOPROTEIN"/>
    <property type="match status" value="1"/>
</dbReference>